<dbReference type="Proteomes" id="UP001410394">
    <property type="component" value="Unassembled WGS sequence"/>
</dbReference>
<dbReference type="Pfam" id="PF00126">
    <property type="entry name" value="HTH_1"/>
    <property type="match status" value="1"/>
</dbReference>
<reference evidence="6 7" key="1">
    <citation type="journal article" date="2018" name="Int. J. Syst. Evol. Microbiol.">
        <title>Uliginosibacterium sediminicola sp. nov., isolated from freshwater sediment.</title>
        <authorList>
            <person name="Hwang W.M."/>
            <person name="Kim S.M."/>
            <person name="Kang K."/>
            <person name="Ahn T.Y."/>
        </authorList>
    </citation>
    <scope>NUCLEOTIDE SEQUENCE [LARGE SCALE GENOMIC DNA]</scope>
    <source>
        <strain evidence="6 7">M1-21</strain>
    </source>
</reference>
<dbReference type="SUPFAM" id="SSF46785">
    <property type="entry name" value="Winged helix' DNA-binding domain"/>
    <property type="match status" value="1"/>
</dbReference>
<dbReference type="InterPro" id="IPR058163">
    <property type="entry name" value="LysR-type_TF_proteobact-type"/>
</dbReference>
<evidence type="ECO:0000313" key="6">
    <source>
        <dbReference type="EMBL" id="MEN3070358.1"/>
    </source>
</evidence>
<proteinExistence type="inferred from homology"/>
<evidence type="ECO:0000256" key="4">
    <source>
        <dbReference type="ARBA" id="ARBA00023163"/>
    </source>
</evidence>
<gene>
    <name evidence="6" type="ORF">ABDB84_17875</name>
</gene>
<keyword evidence="4" id="KW-0804">Transcription</keyword>
<dbReference type="InterPro" id="IPR036388">
    <property type="entry name" value="WH-like_DNA-bd_sf"/>
</dbReference>
<dbReference type="InterPro" id="IPR036390">
    <property type="entry name" value="WH_DNA-bd_sf"/>
</dbReference>
<sequence length="301" mass="33384">MDRFEAMQAFCKVVEQGSFAAAAERLDISTSAVSRLVAQLEAHLQARLLNRTTRRTSLTDDGRAYYERCLQLIADLEEAEELVAHTGSALRGTLRLTASIGFGIGPMAGALAEFSRRNPALKIDTSLSDNQVDLVEAGLDMGIRIGQLGSQNVVARTIGRTRILMCASAGYLAQHGTPQTPEDMAQHNCFTYAYTPDSHMWRFQHLDGRKAEVRIKGTHHGNNSMLLRELACQDLGIVRAPDFILQSAVDRGELVELLPDWTANMINIYVIYPSRRHLSAKVRGFANFLQEWLARDEAKPA</sequence>
<comment type="similarity">
    <text evidence="1">Belongs to the LysR transcriptional regulatory family.</text>
</comment>
<dbReference type="InterPro" id="IPR005119">
    <property type="entry name" value="LysR_subst-bd"/>
</dbReference>
<dbReference type="InterPro" id="IPR000847">
    <property type="entry name" value="LysR_HTH_N"/>
</dbReference>
<evidence type="ECO:0000259" key="5">
    <source>
        <dbReference type="PROSITE" id="PS50931"/>
    </source>
</evidence>
<organism evidence="6 7">
    <name type="scientific">Uliginosibacterium sediminicola</name>
    <dbReference type="NCBI Taxonomy" id="2024550"/>
    <lineage>
        <taxon>Bacteria</taxon>
        <taxon>Pseudomonadati</taxon>
        <taxon>Pseudomonadota</taxon>
        <taxon>Betaproteobacteria</taxon>
        <taxon>Rhodocyclales</taxon>
        <taxon>Zoogloeaceae</taxon>
        <taxon>Uliginosibacterium</taxon>
    </lineage>
</organism>
<keyword evidence="2" id="KW-0805">Transcription regulation</keyword>
<keyword evidence="7" id="KW-1185">Reference proteome</keyword>
<feature type="domain" description="HTH lysR-type" evidence="5">
    <location>
        <begin position="1"/>
        <end position="59"/>
    </location>
</feature>
<dbReference type="PANTHER" id="PTHR30537">
    <property type="entry name" value="HTH-TYPE TRANSCRIPTIONAL REGULATOR"/>
    <property type="match status" value="1"/>
</dbReference>
<dbReference type="PROSITE" id="PS50931">
    <property type="entry name" value="HTH_LYSR"/>
    <property type="match status" value="1"/>
</dbReference>
<dbReference type="PANTHER" id="PTHR30537:SF5">
    <property type="entry name" value="HTH-TYPE TRANSCRIPTIONAL ACTIVATOR TTDR-RELATED"/>
    <property type="match status" value="1"/>
</dbReference>
<evidence type="ECO:0000256" key="1">
    <source>
        <dbReference type="ARBA" id="ARBA00009437"/>
    </source>
</evidence>
<evidence type="ECO:0000313" key="7">
    <source>
        <dbReference type="Proteomes" id="UP001410394"/>
    </source>
</evidence>
<dbReference type="Pfam" id="PF03466">
    <property type="entry name" value="LysR_substrate"/>
    <property type="match status" value="1"/>
</dbReference>
<dbReference type="EMBL" id="JBDIVE010000012">
    <property type="protein sequence ID" value="MEN3070358.1"/>
    <property type="molecule type" value="Genomic_DNA"/>
</dbReference>
<accession>A0ABU9Z3N0</accession>
<dbReference type="SUPFAM" id="SSF53850">
    <property type="entry name" value="Periplasmic binding protein-like II"/>
    <property type="match status" value="1"/>
</dbReference>
<protein>
    <submittedName>
        <fullName evidence="6">LysR family transcriptional regulator</fullName>
    </submittedName>
</protein>
<dbReference type="RefSeq" id="WP_345921137.1">
    <property type="nucleotide sequence ID" value="NZ_JBDIVE010000012.1"/>
</dbReference>
<dbReference type="CDD" id="cd08422">
    <property type="entry name" value="PBP2_CrgA_like"/>
    <property type="match status" value="1"/>
</dbReference>
<evidence type="ECO:0000256" key="3">
    <source>
        <dbReference type="ARBA" id="ARBA00023125"/>
    </source>
</evidence>
<keyword evidence="3" id="KW-0238">DNA-binding</keyword>
<comment type="caution">
    <text evidence="6">The sequence shown here is derived from an EMBL/GenBank/DDBJ whole genome shotgun (WGS) entry which is preliminary data.</text>
</comment>
<evidence type="ECO:0000256" key="2">
    <source>
        <dbReference type="ARBA" id="ARBA00023015"/>
    </source>
</evidence>
<dbReference type="Gene3D" id="1.10.10.10">
    <property type="entry name" value="Winged helix-like DNA-binding domain superfamily/Winged helix DNA-binding domain"/>
    <property type="match status" value="1"/>
</dbReference>
<dbReference type="Gene3D" id="3.40.190.290">
    <property type="match status" value="1"/>
</dbReference>
<name>A0ABU9Z3N0_9RHOO</name>